<evidence type="ECO:0000256" key="1">
    <source>
        <dbReference type="SAM" id="MobiDB-lite"/>
    </source>
</evidence>
<gene>
    <name evidence="2" type="ORF">AMOR_47400</name>
</gene>
<accession>A0ABN6N1E8</accession>
<dbReference type="EMBL" id="AP025591">
    <property type="protein sequence ID" value="BDG05744.1"/>
    <property type="molecule type" value="Genomic_DNA"/>
</dbReference>
<evidence type="ECO:0000313" key="3">
    <source>
        <dbReference type="Proteomes" id="UP001162891"/>
    </source>
</evidence>
<feature type="region of interest" description="Disordered" evidence="1">
    <location>
        <begin position="127"/>
        <end position="162"/>
    </location>
</feature>
<proteinExistence type="predicted"/>
<protein>
    <submittedName>
        <fullName evidence="2">Uncharacterized protein</fullName>
    </submittedName>
</protein>
<feature type="region of interest" description="Disordered" evidence="1">
    <location>
        <begin position="22"/>
        <end position="43"/>
    </location>
</feature>
<name>A0ABN6N1E8_9BACT</name>
<evidence type="ECO:0000313" key="2">
    <source>
        <dbReference type="EMBL" id="BDG05744.1"/>
    </source>
</evidence>
<dbReference type="Proteomes" id="UP001162891">
    <property type="component" value="Chromosome"/>
</dbReference>
<keyword evidence="3" id="KW-1185">Reference proteome</keyword>
<organism evidence="2 3">
    <name type="scientific">Anaeromyxobacter oryzae</name>
    <dbReference type="NCBI Taxonomy" id="2918170"/>
    <lineage>
        <taxon>Bacteria</taxon>
        <taxon>Pseudomonadati</taxon>
        <taxon>Myxococcota</taxon>
        <taxon>Myxococcia</taxon>
        <taxon>Myxococcales</taxon>
        <taxon>Cystobacterineae</taxon>
        <taxon>Anaeromyxobacteraceae</taxon>
        <taxon>Anaeromyxobacter</taxon>
    </lineage>
</organism>
<feature type="compositionally biased region" description="Polar residues" evidence="1">
    <location>
        <begin position="127"/>
        <end position="137"/>
    </location>
</feature>
<sequence>MAKQRTWTHPPPQRQFTILGVQPWGGPPGHSNSRDVLSGKEPTPQEYTEVLAGCALLADTAVEVSKYVPEEVTRLQEVHCVDLPVHPYALEDAIREYYTRHPWLSPADVMRHCGRAVDRLLFLTGNRESPNPEVAQSNEEEARRAQMRANNVRKAIQRHSMR</sequence>
<reference evidence="3" key="1">
    <citation type="journal article" date="2022" name="Int. J. Syst. Evol. Microbiol.">
        <title>Anaeromyxobacter oryzae sp. nov., Anaeromyxobacter diazotrophicus sp. nov. and Anaeromyxobacter paludicola sp. nov., isolated from paddy soils.</title>
        <authorList>
            <person name="Itoh H."/>
            <person name="Xu Z."/>
            <person name="Mise K."/>
            <person name="Masuda Y."/>
            <person name="Ushijima N."/>
            <person name="Hayakawa C."/>
            <person name="Shiratori Y."/>
            <person name="Senoo K."/>
        </authorList>
    </citation>
    <scope>NUCLEOTIDE SEQUENCE [LARGE SCALE GENOMIC DNA]</scope>
    <source>
        <strain evidence="3">Red232</strain>
    </source>
</reference>